<dbReference type="SMART" id="SM00173">
    <property type="entry name" value="RAS"/>
    <property type="match status" value="1"/>
</dbReference>
<dbReference type="InterPro" id="IPR027417">
    <property type="entry name" value="P-loop_NTPase"/>
</dbReference>
<organism evidence="3 4">
    <name type="scientific">Leptotrombidium deliense</name>
    <dbReference type="NCBI Taxonomy" id="299467"/>
    <lineage>
        <taxon>Eukaryota</taxon>
        <taxon>Metazoa</taxon>
        <taxon>Ecdysozoa</taxon>
        <taxon>Arthropoda</taxon>
        <taxon>Chelicerata</taxon>
        <taxon>Arachnida</taxon>
        <taxon>Acari</taxon>
        <taxon>Acariformes</taxon>
        <taxon>Trombidiformes</taxon>
        <taxon>Prostigmata</taxon>
        <taxon>Anystina</taxon>
        <taxon>Parasitengona</taxon>
        <taxon>Trombiculoidea</taxon>
        <taxon>Trombiculidae</taxon>
        <taxon>Leptotrombidium</taxon>
    </lineage>
</organism>
<accession>A0A443SEI2</accession>
<name>A0A443SEI2_9ACAR</name>
<evidence type="ECO:0000256" key="2">
    <source>
        <dbReference type="ARBA" id="ARBA00023134"/>
    </source>
</evidence>
<evidence type="ECO:0000313" key="3">
    <source>
        <dbReference type="EMBL" id="RWS25915.1"/>
    </source>
</evidence>
<dbReference type="OrthoDB" id="5914890at2759"/>
<dbReference type="EMBL" id="NCKV01003249">
    <property type="protein sequence ID" value="RWS25915.1"/>
    <property type="molecule type" value="Genomic_DNA"/>
</dbReference>
<protein>
    <submittedName>
        <fullName evidence="3">Rab-like protein 3</fullName>
    </submittedName>
</protein>
<dbReference type="Pfam" id="PF08477">
    <property type="entry name" value="Roc"/>
    <property type="match status" value="1"/>
</dbReference>
<keyword evidence="4" id="KW-1185">Reference proteome</keyword>
<sequence length="254" mass="28691">MSSTDKIKVLVLGDCGVGKSSLVHLMCHSNAIASVKWTIGASVDVKLHEFNEGTPNQRTYLIELWDIGGYKTHSLARNVFYNSFHGIILVYDLTNIKSHENLRKWLCEVFTAKDSSKDNCRDRDISQLSTNSDNYFDIELFVEMNIPVVVVGTKLDLLQTSVRTRLSSIAEECGAEEILLDCHLPKSLAPASTNSVKLSRFFDKVIERKFGEKSVSRNPILRTVDLTNSFEQNFQSNKKHNISFVPSNKYSHLD</sequence>
<evidence type="ECO:0000313" key="4">
    <source>
        <dbReference type="Proteomes" id="UP000288716"/>
    </source>
</evidence>
<dbReference type="PROSITE" id="PS51419">
    <property type="entry name" value="RAB"/>
    <property type="match status" value="1"/>
</dbReference>
<dbReference type="Gene3D" id="3.40.50.300">
    <property type="entry name" value="P-loop containing nucleotide triphosphate hydrolases"/>
    <property type="match status" value="1"/>
</dbReference>
<dbReference type="SMART" id="SM00175">
    <property type="entry name" value="RAB"/>
    <property type="match status" value="1"/>
</dbReference>
<dbReference type="GO" id="GO:0005525">
    <property type="term" value="F:GTP binding"/>
    <property type="evidence" value="ECO:0007669"/>
    <property type="project" value="UniProtKB-KW"/>
</dbReference>
<reference evidence="3 4" key="1">
    <citation type="journal article" date="2018" name="Gigascience">
        <title>Genomes of trombidid mites reveal novel predicted allergens and laterally-transferred genes associated with secondary metabolism.</title>
        <authorList>
            <person name="Dong X."/>
            <person name="Chaisiri K."/>
            <person name="Xia D."/>
            <person name="Armstrong S.D."/>
            <person name="Fang Y."/>
            <person name="Donnelly M.J."/>
            <person name="Kadowaki T."/>
            <person name="McGarry J.W."/>
            <person name="Darby A.C."/>
            <person name="Makepeace B.L."/>
        </authorList>
    </citation>
    <scope>NUCLEOTIDE SEQUENCE [LARGE SCALE GENOMIC DNA]</scope>
    <source>
        <strain evidence="3">UoL-UT</strain>
    </source>
</reference>
<proteinExistence type="predicted"/>
<dbReference type="STRING" id="299467.A0A443SEI2"/>
<gene>
    <name evidence="3" type="ORF">B4U80_07421</name>
</gene>
<comment type="caution">
    <text evidence="3">The sequence shown here is derived from an EMBL/GenBank/DDBJ whole genome shotgun (WGS) entry which is preliminary data.</text>
</comment>
<dbReference type="Proteomes" id="UP000288716">
    <property type="component" value="Unassembled WGS sequence"/>
</dbReference>
<evidence type="ECO:0000256" key="1">
    <source>
        <dbReference type="ARBA" id="ARBA00022741"/>
    </source>
</evidence>
<dbReference type="PRINTS" id="PR00449">
    <property type="entry name" value="RASTRNSFRMNG"/>
</dbReference>
<keyword evidence="2" id="KW-0342">GTP-binding</keyword>
<dbReference type="AlphaFoldDB" id="A0A443SEI2"/>
<dbReference type="VEuPathDB" id="VectorBase:LDEU006125"/>
<keyword evidence="1" id="KW-0547">Nucleotide-binding</keyword>
<dbReference type="PANTHER" id="PTHR24073">
    <property type="entry name" value="DRAB5-RELATED"/>
    <property type="match status" value="1"/>
</dbReference>
<dbReference type="SUPFAM" id="SSF52540">
    <property type="entry name" value="P-loop containing nucleoside triphosphate hydrolases"/>
    <property type="match status" value="1"/>
</dbReference>